<proteinExistence type="predicted"/>
<evidence type="ECO:0000313" key="2">
    <source>
        <dbReference type="Proteomes" id="UP001652663"/>
    </source>
</evidence>
<reference evidence="3" key="1">
    <citation type="submission" date="2025-08" db="UniProtKB">
        <authorList>
            <consortium name="RefSeq"/>
        </authorList>
    </citation>
    <scope>IDENTIFICATION</scope>
    <source>
        <tissue evidence="3">Blood</tissue>
    </source>
</reference>
<gene>
    <name evidence="3" type="primary">LOC109568056</name>
</gene>
<keyword evidence="2" id="KW-1185">Reference proteome</keyword>
<organism evidence="2 3">
    <name type="scientific">Bos indicus</name>
    <name type="common">Zebu</name>
    <dbReference type="NCBI Taxonomy" id="9915"/>
    <lineage>
        <taxon>Eukaryota</taxon>
        <taxon>Metazoa</taxon>
        <taxon>Chordata</taxon>
        <taxon>Craniata</taxon>
        <taxon>Vertebrata</taxon>
        <taxon>Euteleostomi</taxon>
        <taxon>Mammalia</taxon>
        <taxon>Eutheria</taxon>
        <taxon>Laurasiatheria</taxon>
        <taxon>Artiodactyla</taxon>
        <taxon>Ruminantia</taxon>
        <taxon>Pecora</taxon>
        <taxon>Bovidae</taxon>
        <taxon>Bovinae</taxon>
        <taxon>Bos</taxon>
    </lineage>
</organism>
<dbReference type="GeneID" id="109568056"/>
<dbReference type="Proteomes" id="UP001652663">
    <property type="component" value="Chromosome 13"/>
</dbReference>
<feature type="region of interest" description="Disordered" evidence="1">
    <location>
        <begin position="1"/>
        <end position="81"/>
    </location>
</feature>
<evidence type="ECO:0000256" key="1">
    <source>
        <dbReference type="SAM" id="MobiDB-lite"/>
    </source>
</evidence>
<evidence type="ECO:0000313" key="3">
    <source>
        <dbReference type="RefSeq" id="XP_019828828.1"/>
    </source>
</evidence>
<dbReference type="AlphaFoldDB" id="A0A6P5CTD0"/>
<sequence length="81" mass="9174">MNHLEGAAEVEVTDEAAGGEVNESVEADLEHPEVEEEQQQQQHYAGRPRRRRAVEDPRAQPGQQQQQQEEDEHGECLARSD</sequence>
<dbReference type="KEGG" id="biu:109568056"/>
<name>A0A6P5CTD0_BOSIN</name>
<accession>A0A6P5CTD0</accession>
<dbReference type="RefSeq" id="XP_019828828.1">
    <property type="nucleotide sequence ID" value="XM_019973269.2"/>
</dbReference>
<protein>
    <submittedName>
        <fullName evidence="3">Amyloid-beta A4 precursor protein-binding family A member 1-like</fullName>
    </submittedName>
</protein>
<feature type="compositionally biased region" description="Acidic residues" evidence="1">
    <location>
        <begin position="23"/>
        <end position="38"/>
    </location>
</feature>
<dbReference type="OrthoDB" id="5987010at2759"/>